<protein>
    <submittedName>
        <fullName evidence="1">Uncharacterized protein</fullName>
    </submittedName>
</protein>
<evidence type="ECO:0000313" key="1">
    <source>
        <dbReference type="EMBL" id="GGH82487.1"/>
    </source>
</evidence>
<name>A0ABQ2A1J5_9BACT</name>
<keyword evidence="2" id="KW-1185">Reference proteome</keyword>
<sequence length="203" mass="22102">MRKRGRTKWGRLLPNPNRAWLLAGAGLLAGCGDAGPGAPAARRPLYFDVKGLVTQQVVQLAQRKAAVTKHVSLRDNAPETVRVPAVKWADELQIFFQADINKAALRGAYAVDSVALPGGLLRRTYTRLPGQPNAPVARLMVVQQGAVAQEIAATIVQSNALFSTSKQLRFQLQNGQLRNYEVMGTQKLVLFDTLRYSAAGQVE</sequence>
<organism evidence="1 2">
    <name type="scientific">Hymenobacter frigidus</name>
    <dbReference type="NCBI Taxonomy" id="1524095"/>
    <lineage>
        <taxon>Bacteria</taxon>
        <taxon>Pseudomonadati</taxon>
        <taxon>Bacteroidota</taxon>
        <taxon>Cytophagia</taxon>
        <taxon>Cytophagales</taxon>
        <taxon>Hymenobacteraceae</taxon>
        <taxon>Hymenobacter</taxon>
    </lineage>
</organism>
<reference evidence="2" key="1">
    <citation type="journal article" date="2019" name="Int. J. Syst. Evol. Microbiol.">
        <title>The Global Catalogue of Microorganisms (GCM) 10K type strain sequencing project: providing services to taxonomists for standard genome sequencing and annotation.</title>
        <authorList>
            <consortium name="The Broad Institute Genomics Platform"/>
            <consortium name="The Broad Institute Genome Sequencing Center for Infectious Disease"/>
            <person name="Wu L."/>
            <person name="Ma J."/>
        </authorList>
    </citation>
    <scope>NUCLEOTIDE SEQUENCE [LARGE SCALE GENOMIC DNA]</scope>
    <source>
        <strain evidence="2">CGMCC 1.14966</strain>
    </source>
</reference>
<evidence type="ECO:0000313" key="2">
    <source>
        <dbReference type="Proteomes" id="UP000637774"/>
    </source>
</evidence>
<accession>A0ABQ2A1J5</accession>
<dbReference type="Proteomes" id="UP000637774">
    <property type="component" value="Unassembled WGS sequence"/>
</dbReference>
<comment type="caution">
    <text evidence="1">The sequence shown here is derived from an EMBL/GenBank/DDBJ whole genome shotgun (WGS) entry which is preliminary data.</text>
</comment>
<dbReference type="EMBL" id="BMGY01000007">
    <property type="protein sequence ID" value="GGH82487.1"/>
    <property type="molecule type" value="Genomic_DNA"/>
</dbReference>
<gene>
    <name evidence="1" type="ORF">GCM10011495_10780</name>
</gene>
<dbReference type="RefSeq" id="WP_188561021.1">
    <property type="nucleotide sequence ID" value="NZ_BMGY01000007.1"/>
</dbReference>
<dbReference type="PROSITE" id="PS51257">
    <property type="entry name" value="PROKAR_LIPOPROTEIN"/>
    <property type="match status" value="1"/>
</dbReference>
<proteinExistence type="predicted"/>